<protein>
    <recommendedName>
        <fullName evidence="2">Protein kinase domain-containing protein</fullName>
    </recommendedName>
</protein>
<dbReference type="InterPro" id="IPR000719">
    <property type="entry name" value="Prot_kinase_dom"/>
</dbReference>
<reference evidence="3" key="1">
    <citation type="journal article" date="2020" name="Stud. Mycol.">
        <title>101 Dothideomycetes genomes: a test case for predicting lifestyles and emergence of pathogens.</title>
        <authorList>
            <person name="Haridas S."/>
            <person name="Albert R."/>
            <person name="Binder M."/>
            <person name="Bloem J."/>
            <person name="Labutti K."/>
            <person name="Salamov A."/>
            <person name="Andreopoulos B."/>
            <person name="Baker S."/>
            <person name="Barry K."/>
            <person name="Bills G."/>
            <person name="Bluhm B."/>
            <person name="Cannon C."/>
            <person name="Castanera R."/>
            <person name="Culley D."/>
            <person name="Daum C."/>
            <person name="Ezra D."/>
            <person name="Gonzalez J."/>
            <person name="Henrissat B."/>
            <person name="Kuo A."/>
            <person name="Liang C."/>
            <person name="Lipzen A."/>
            <person name="Lutzoni F."/>
            <person name="Magnuson J."/>
            <person name="Mondo S."/>
            <person name="Nolan M."/>
            <person name="Ohm R."/>
            <person name="Pangilinan J."/>
            <person name="Park H.-J."/>
            <person name="Ramirez L."/>
            <person name="Alfaro M."/>
            <person name="Sun H."/>
            <person name="Tritt A."/>
            <person name="Yoshinaga Y."/>
            <person name="Zwiers L.-H."/>
            <person name="Turgeon B."/>
            <person name="Goodwin S."/>
            <person name="Spatafora J."/>
            <person name="Crous P."/>
            <person name="Grigoriev I."/>
        </authorList>
    </citation>
    <scope>NUCLEOTIDE SEQUENCE</scope>
    <source>
        <strain evidence="3">CBS 690.94</strain>
    </source>
</reference>
<proteinExistence type="predicted"/>
<sequence>MILQGDSRFLPTGVLDKLFNKVTVTRALERHDHDLTVDIASLESFVCSKARKVFAILVWVDCEPLIEQFYRHNFGDEQLPVFLEINEDDIYEAISWRLGKINIDKHPFNCDHWSERDIQSFCDYDQWPFLSPVFNEIQFRYEFHERIRMPFMDEQPRSLEESFFTVVEEWRIHRDHIRTPGLIGLPKNPYEHPPVAVKKPKQMSLTAAEFETVVGTEVQALETIRDLDHRHLAKSVAYYKKGQSLHYFPMGSLGQSQRYLDAMMTLHHSHQGIRLGDLKPENILCFDDADKEQSDDIYSCILVIADIGLSRTHDTFPEFGNDTIPRKSKTDMYEPPETELPNYDPSLYHYNVWSLGCIYLEIMIWLLYGHEEHENFRDDLNSSGESMRLYIVEEDLSSRKWIPVSTVSYKHIIVGRLLIVDVSPARRFLPRRTTTIMKNANTSTTPSVVIRPPSFDDDLSKDSSPSSRATAEELEGELRLIVEDVASTTAEHVEWLDWNASAQQGPRRYGDRLAA</sequence>
<dbReference type="EMBL" id="MU001507">
    <property type="protein sequence ID" value="KAF2440660.1"/>
    <property type="molecule type" value="Genomic_DNA"/>
</dbReference>
<dbReference type="OrthoDB" id="4062651at2759"/>
<evidence type="ECO:0000313" key="3">
    <source>
        <dbReference type="EMBL" id="KAF2440660.1"/>
    </source>
</evidence>
<dbReference type="SUPFAM" id="SSF56112">
    <property type="entry name" value="Protein kinase-like (PK-like)"/>
    <property type="match status" value="1"/>
</dbReference>
<dbReference type="InterPro" id="IPR011009">
    <property type="entry name" value="Kinase-like_dom_sf"/>
</dbReference>
<feature type="domain" description="Protein kinase" evidence="2">
    <location>
        <begin position="259"/>
        <end position="401"/>
    </location>
</feature>
<name>A0A9P4U7Z3_9PLEO</name>
<comment type="caution">
    <text evidence="3">The sequence shown here is derived from an EMBL/GenBank/DDBJ whole genome shotgun (WGS) entry which is preliminary data.</text>
</comment>
<evidence type="ECO:0000313" key="4">
    <source>
        <dbReference type="Proteomes" id="UP000799764"/>
    </source>
</evidence>
<gene>
    <name evidence="3" type="ORF">P171DRAFT_489356</name>
</gene>
<dbReference type="Gene3D" id="1.10.510.10">
    <property type="entry name" value="Transferase(Phosphotransferase) domain 1"/>
    <property type="match status" value="1"/>
</dbReference>
<dbReference type="PANTHER" id="PTHR24359:SF1">
    <property type="entry name" value="INHIBITOR OF NUCLEAR FACTOR KAPPA-B KINASE EPSILON SUBUNIT HOMOLOG 1-RELATED"/>
    <property type="match status" value="1"/>
</dbReference>
<evidence type="ECO:0000259" key="2">
    <source>
        <dbReference type="Pfam" id="PF00069"/>
    </source>
</evidence>
<keyword evidence="4" id="KW-1185">Reference proteome</keyword>
<accession>A0A9P4U7Z3</accession>
<dbReference type="PANTHER" id="PTHR24359">
    <property type="entry name" value="SERINE/THREONINE-PROTEIN KINASE SBK1"/>
    <property type="match status" value="1"/>
</dbReference>
<feature type="region of interest" description="Disordered" evidence="1">
    <location>
        <begin position="443"/>
        <end position="474"/>
    </location>
</feature>
<evidence type="ECO:0000256" key="1">
    <source>
        <dbReference type="SAM" id="MobiDB-lite"/>
    </source>
</evidence>
<dbReference type="Proteomes" id="UP000799764">
    <property type="component" value="Unassembled WGS sequence"/>
</dbReference>
<dbReference type="AlphaFoldDB" id="A0A9P4U7Z3"/>
<dbReference type="GO" id="GO:0004674">
    <property type="term" value="F:protein serine/threonine kinase activity"/>
    <property type="evidence" value="ECO:0007669"/>
    <property type="project" value="TreeGrafter"/>
</dbReference>
<dbReference type="Pfam" id="PF00069">
    <property type="entry name" value="Pkinase"/>
    <property type="match status" value="1"/>
</dbReference>
<organism evidence="3 4">
    <name type="scientific">Karstenula rhodostoma CBS 690.94</name>
    <dbReference type="NCBI Taxonomy" id="1392251"/>
    <lineage>
        <taxon>Eukaryota</taxon>
        <taxon>Fungi</taxon>
        <taxon>Dikarya</taxon>
        <taxon>Ascomycota</taxon>
        <taxon>Pezizomycotina</taxon>
        <taxon>Dothideomycetes</taxon>
        <taxon>Pleosporomycetidae</taxon>
        <taxon>Pleosporales</taxon>
        <taxon>Massarineae</taxon>
        <taxon>Didymosphaeriaceae</taxon>
        <taxon>Karstenula</taxon>
    </lineage>
</organism>
<dbReference type="GO" id="GO:0005524">
    <property type="term" value="F:ATP binding"/>
    <property type="evidence" value="ECO:0007669"/>
    <property type="project" value="InterPro"/>
</dbReference>